<protein>
    <submittedName>
        <fullName evidence="2">Uncharacterized protein</fullName>
    </submittedName>
</protein>
<reference evidence="2 3" key="1">
    <citation type="submission" date="2023-09" db="EMBL/GenBank/DDBJ databases">
        <title>Nesidiocoris tenuis whole genome shotgun sequence.</title>
        <authorList>
            <person name="Shibata T."/>
            <person name="Shimoda M."/>
            <person name="Kobayashi T."/>
            <person name="Uehara T."/>
        </authorList>
    </citation>
    <scope>NUCLEOTIDE SEQUENCE [LARGE SCALE GENOMIC DNA]</scope>
    <source>
        <strain evidence="2 3">Japan</strain>
    </source>
</reference>
<sequence>MKVPALPIPRCVSWDWIDRVKNEAGLVRKKHFRHVKQQLVTNARNYFPSMATEYYGTKLMKDFRKTFYAYLPSKEIDCISYNTGKRDADEEEMLAQCYKGEIPRFQKPSDLSKLSKRSDASRTSDAGAVGEKKKSTRPGLSFVDIDNKFT</sequence>
<feature type="region of interest" description="Disordered" evidence="1">
    <location>
        <begin position="108"/>
        <end position="150"/>
    </location>
</feature>
<proteinExistence type="predicted"/>
<evidence type="ECO:0000256" key="1">
    <source>
        <dbReference type="SAM" id="MobiDB-lite"/>
    </source>
</evidence>
<accession>A0ABN7BI25</accession>
<evidence type="ECO:0000313" key="2">
    <source>
        <dbReference type="EMBL" id="BET03052.1"/>
    </source>
</evidence>
<gene>
    <name evidence="2" type="ORF">NTJ_15870</name>
</gene>
<dbReference type="EMBL" id="AP028923">
    <property type="protein sequence ID" value="BET03052.1"/>
    <property type="molecule type" value="Genomic_DNA"/>
</dbReference>
<name>A0ABN7BI25_9HEMI</name>
<evidence type="ECO:0000313" key="3">
    <source>
        <dbReference type="Proteomes" id="UP001307889"/>
    </source>
</evidence>
<keyword evidence="3" id="KW-1185">Reference proteome</keyword>
<dbReference type="Proteomes" id="UP001307889">
    <property type="component" value="Chromosome 15"/>
</dbReference>
<organism evidence="2 3">
    <name type="scientific">Nesidiocoris tenuis</name>
    <dbReference type="NCBI Taxonomy" id="355587"/>
    <lineage>
        <taxon>Eukaryota</taxon>
        <taxon>Metazoa</taxon>
        <taxon>Ecdysozoa</taxon>
        <taxon>Arthropoda</taxon>
        <taxon>Hexapoda</taxon>
        <taxon>Insecta</taxon>
        <taxon>Pterygota</taxon>
        <taxon>Neoptera</taxon>
        <taxon>Paraneoptera</taxon>
        <taxon>Hemiptera</taxon>
        <taxon>Heteroptera</taxon>
        <taxon>Panheteroptera</taxon>
        <taxon>Cimicomorpha</taxon>
        <taxon>Miridae</taxon>
        <taxon>Dicyphina</taxon>
        <taxon>Nesidiocoris</taxon>
    </lineage>
</organism>